<dbReference type="FunFam" id="3.30.565.10:FF:000010">
    <property type="entry name" value="Sensor histidine kinase RcsC"/>
    <property type="match status" value="1"/>
</dbReference>
<dbReference type="InterPro" id="IPR005467">
    <property type="entry name" value="His_kinase_dom"/>
</dbReference>
<comment type="caution">
    <text evidence="20">The sequence shown here is derived from an EMBL/GenBank/DDBJ whole genome shotgun (WGS) entry which is preliminary data.</text>
</comment>
<feature type="domain" description="PAC" evidence="19">
    <location>
        <begin position="589"/>
        <end position="645"/>
    </location>
</feature>
<dbReference type="InterPro" id="IPR029016">
    <property type="entry name" value="GAF-like_dom_sf"/>
</dbReference>
<keyword evidence="15" id="KW-0175">Coiled coil</keyword>
<comment type="catalytic activity">
    <reaction evidence="1">
        <text>ATP + protein L-histidine = ADP + protein N-phospho-L-histidine.</text>
        <dbReference type="EC" id="2.7.13.3"/>
    </reaction>
</comment>
<dbReference type="InterPro" id="IPR000014">
    <property type="entry name" value="PAS"/>
</dbReference>
<dbReference type="SUPFAM" id="SSF55785">
    <property type="entry name" value="PYP-like sensor domain (PAS domain)"/>
    <property type="match status" value="2"/>
</dbReference>
<dbReference type="InterPro" id="IPR013656">
    <property type="entry name" value="PAS_4"/>
</dbReference>
<dbReference type="Pfam" id="PF00512">
    <property type="entry name" value="HisKA"/>
    <property type="match status" value="1"/>
</dbReference>
<keyword evidence="7" id="KW-0547">Nucleotide-binding</keyword>
<dbReference type="AlphaFoldDB" id="A0A926VFI9"/>
<evidence type="ECO:0000256" key="4">
    <source>
        <dbReference type="ARBA" id="ARBA00012438"/>
    </source>
</evidence>
<dbReference type="Pfam" id="PF13426">
    <property type="entry name" value="PAS_9"/>
    <property type="match status" value="1"/>
</dbReference>
<dbReference type="Proteomes" id="UP000641646">
    <property type="component" value="Unassembled WGS sequence"/>
</dbReference>
<evidence type="ECO:0000259" key="19">
    <source>
        <dbReference type="PROSITE" id="PS50113"/>
    </source>
</evidence>
<dbReference type="Pfam" id="PF08448">
    <property type="entry name" value="PAS_4"/>
    <property type="match status" value="1"/>
</dbReference>
<dbReference type="Gene3D" id="3.40.50.2300">
    <property type="match status" value="1"/>
</dbReference>
<dbReference type="SUPFAM" id="SSF47384">
    <property type="entry name" value="Homodimeric domain of signal transducing histidine kinase"/>
    <property type="match status" value="1"/>
</dbReference>
<evidence type="ECO:0000256" key="10">
    <source>
        <dbReference type="ARBA" id="ARBA00023012"/>
    </source>
</evidence>
<feature type="domain" description="PAS" evidence="18">
    <location>
        <begin position="521"/>
        <end position="590"/>
    </location>
</feature>
<dbReference type="InterPro" id="IPR004358">
    <property type="entry name" value="Sig_transdc_His_kin-like_C"/>
</dbReference>
<dbReference type="PANTHER" id="PTHR45339">
    <property type="entry name" value="HYBRID SIGNAL TRANSDUCTION HISTIDINE KINASE J"/>
    <property type="match status" value="1"/>
</dbReference>
<dbReference type="SUPFAM" id="SSF55781">
    <property type="entry name" value="GAF domain-like"/>
    <property type="match status" value="1"/>
</dbReference>
<dbReference type="InterPro" id="IPR003594">
    <property type="entry name" value="HATPase_dom"/>
</dbReference>
<dbReference type="GO" id="GO:0005524">
    <property type="term" value="F:ATP binding"/>
    <property type="evidence" value="ECO:0007669"/>
    <property type="project" value="UniProtKB-KW"/>
</dbReference>
<dbReference type="EMBL" id="JACJPW010000045">
    <property type="protein sequence ID" value="MBD2182944.1"/>
    <property type="molecule type" value="Genomic_DNA"/>
</dbReference>
<dbReference type="Pfam" id="PF02518">
    <property type="entry name" value="HATPase_c"/>
    <property type="match status" value="1"/>
</dbReference>
<dbReference type="InterPro" id="IPR011006">
    <property type="entry name" value="CheY-like_superfamily"/>
</dbReference>
<keyword evidence="10" id="KW-0902">Two-component regulatory system</keyword>
<dbReference type="InterPro" id="IPR003018">
    <property type="entry name" value="GAF"/>
</dbReference>
<dbReference type="SMART" id="SM00388">
    <property type="entry name" value="HisKA"/>
    <property type="match status" value="1"/>
</dbReference>
<reference evidence="20" key="2">
    <citation type="submission" date="2020-08" db="EMBL/GenBank/DDBJ databases">
        <authorList>
            <person name="Chen M."/>
            <person name="Teng W."/>
            <person name="Zhao L."/>
            <person name="Hu C."/>
            <person name="Zhou Y."/>
            <person name="Han B."/>
            <person name="Song L."/>
            <person name="Shu W."/>
        </authorList>
    </citation>
    <scope>NUCLEOTIDE SEQUENCE</scope>
    <source>
        <strain evidence="20">FACHB-1375</strain>
    </source>
</reference>
<protein>
    <recommendedName>
        <fullName evidence="13">Circadian input-output histidine kinase CikA</fullName>
        <ecNumber evidence="4">2.7.13.3</ecNumber>
    </recommendedName>
</protein>
<evidence type="ECO:0000256" key="12">
    <source>
        <dbReference type="ARBA" id="ARBA00023306"/>
    </source>
</evidence>
<dbReference type="PANTHER" id="PTHR45339:SF1">
    <property type="entry name" value="HYBRID SIGNAL TRANSDUCTION HISTIDINE KINASE J"/>
    <property type="match status" value="1"/>
</dbReference>
<dbReference type="InterPro" id="IPR000700">
    <property type="entry name" value="PAS-assoc_C"/>
</dbReference>
<gene>
    <name evidence="20" type="ORF">H6G03_18055</name>
</gene>
<dbReference type="Gene3D" id="3.30.565.10">
    <property type="entry name" value="Histidine kinase-like ATPase, C-terminal domain"/>
    <property type="match status" value="1"/>
</dbReference>
<evidence type="ECO:0000256" key="9">
    <source>
        <dbReference type="ARBA" id="ARBA00022840"/>
    </source>
</evidence>
<evidence type="ECO:0000256" key="3">
    <source>
        <dbReference type="ARBA" id="ARBA00006402"/>
    </source>
</evidence>
<dbReference type="GO" id="GO:0016020">
    <property type="term" value="C:membrane"/>
    <property type="evidence" value="ECO:0007669"/>
    <property type="project" value="UniProtKB-SubCell"/>
</dbReference>
<evidence type="ECO:0000256" key="15">
    <source>
        <dbReference type="SAM" id="Coils"/>
    </source>
</evidence>
<dbReference type="InterPro" id="IPR036097">
    <property type="entry name" value="HisK_dim/P_sf"/>
</dbReference>
<dbReference type="CDD" id="cd16922">
    <property type="entry name" value="HATPase_EvgS-ArcB-TorS-like"/>
    <property type="match status" value="1"/>
</dbReference>
<dbReference type="FunFam" id="1.10.287.130:FF:000038">
    <property type="entry name" value="Sensory transduction histidine kinase"/>
    <property type="match status" value="1"/>
</dbReference>
<keyword evidence="9" id="KW-0067">ATP-binding</keyword>
<dbReference type="Gene3D" id="6.10.250.490">
    <property type="match status" value="1"/>
</dbReference>
<evidence type="ECO:0000259" key="17">
    <source>
        <dbReference type="PROSITE" id="PS50110"/>
    </source>
</evidence>
<dbReference type="PROSITE" id="PS50110">
    <property type="entry name" value="RESPONSE_REGULATORY"/>
    <property type="match status" value="1"/>
</dbReference>
<feature type="coiled-coil region" evidence="15">
    <location>
        <begin position="1093"/>
        <end position="1120"/>
    </location>
</feature>
<keyword evidence="11" id="KW-0472">Membrane</keyword>
<dbReference type="InterPro" id="IPR003661">
    <property type="entry name" value="HisK_dim/P_dom"/>
</dbReference>
<dbReference type="SUPFAM" id="SSF52172">
    <property type="entry name" value="CheY-like"/>
    <property type="match status" value="1"/>
</dbReference>
<feature type="domain" description="Histidine kinase" evidence="16">
    <location>
        <begin position="670"/>
        <end position="891"/>
    </location>
</feature>
<name>A0A926VFI9_9CYAN</name>
<evidence type="ECO:0000256" key="13">
    <source>
        <dbReference type="ARBA" id="ARBA00074306"/>
    </source>
</evidence>
<evidence type="ECO:0000259" key="16">
    <source>
        <dbReference type="PROSITE" id="PS50109"/>
    </source>
</evidence>
<evidence type="ECO:0000256" key="1">
    <source>
        <dbReference type="ARBA" id="ARBA00000085"/>
    </source>
</evidence>
<dbReference type="InterPro" id="IPR001789">
    <property type="entry name" value="Sig_transdc_resp-reg_receiver"/>
</dbReference>
<evidence type="ECO:0000256" key="6">
    <source>
        <dbReference type="ARBA" id="ARBA00022679"/>
    </source>
</evidence>
<dbReference type="SMART" id="SM00091">
    <property type="entry name" value="PAS"/>
    <property type="match status" value="2"/>
</dbReference>
<evidence type="ECO:0000313" key="20">
    <source>
        <dbReference type="EMBL" id="MBD2182944.1"/>
    </source>
</evidence>
<keyword evidence="12" id="KW-0131">Cell cycle</keyword>
<keyword evidence="6" id="KW-0808">Transferase</keyword>
<evidence type="ECO:0000256" key="8">
    <source>
        <dbReference type="ARBA" id="ARBA00022777"/>
    </source>
</evidence>
<dbReference type="NCBIfam" id="TIGR00229">
    <property type="entry name" value="sensory_box"/>
    <property type="match status" value="2"/>
</dbReference>
<organism evidence="20 21">
    <name type="scientific">Aerosakkonema funiforme FACHB-1375</name>
    <dbReference type="NCBI Taxonomy" id="2949571"/>
    <lineage>
        <taxon>Bacteria</taxon>
        <taxon>Bacillati</taxon>
        <taxon>Cyanobacteriota</taxon>
        <taxon>Cyanophyceae</taxon>
        <taxon>Oscillatoriophycideae</taxon>
        <taxon>Aerosakkonematales</taxon>
        <taxon>Aerosakkonemataceae</taxon>
        <taxon>Aerosakkonema</taxon>
    </lineage>
</organism>
<dbReference type="Pfam" id="PF00072">
    <property type="entry name" value="Response_reg"/>
    <property type="match status" value="1"/>
</dbReference>
<feature type="coiled-coil region" evidence="15">
    <location>
        <begin position="636"/>
        <end position="663"/>
    </location>
</feature>
<dbReference type="InterPro" id="IPR001610">
    <property type="entry name" value="PAC"/>
</dbReference>
<sequence>MQNAVHNIHYSLALLAEYPNASKREKKQYLSRVASNQKKMKEWVYDNPNKFKHKYDLVEAEIARVLGQNERANEYYQLAIQEASQNGYIQEEALANELAAEFYLSLGIKKVGEFYLTQSYYTYIRCGAKAKVKDLEERYPEFFSSLVHRETISKDVAMTAAPTMGNSSAELHLVTLTKTSQSISTKGYESVLDISTVMKACQALVGEVVLDNLLAKLMLIVMENAGAESGFLILNREGKLLIEASGNMAKNEVKVRQSMPVTSSDILPVSAINYVSRSQSYVVLNDARTDGKFSNDPYIIAHQSKSVLCTPILGQGKLIGILYLENSLTTGAFTPARLEILKLLCSQAAICLENAQLYEAQKEYAQTLEIKVQERTQELQQEIIVRKQTELALRVEQEKFAKAFLSSPNPIAITNFSDGTYIDVNDSFSSIFGYSRSEVSGHTVLEMNILANPEEFNKYKQLLQVDGKIRNQELNVRTKSGDIRTILLSSDRIDLGGEVYILSVMNDITDRKRAEDALRQSEERYRAVVEDQTELVCRFKPDGTLTFVNDAYCRYFNAKRSELIGHSFEGLVPEEDKINIAQLLASLNSDNPIGTIEHRVLFGKVQRWHQWTDRAIFDEAGNFIEFQGVGRDITDRKQAEDALRESEAKFKKAKEAADAANRAKSEFLSKMSHELRTPLNAILGFTQVLARGSSLTKQQQEHLGIINRSGEHLLTLINDVLEMSKIEAGRIELHEHSFDLFRLLDTLAEMFQLKAESKRLQLIFERSQDIPQYVKTDESKLRQVLINLLGNAIKFTEKGRVILRASLAEKRIGETTIQFQVEDTGPGIAAEELPTLFDPFVQTETGKKSQSGTGLGLPISRQFIQLMGGDITVSSRLGKGTIFQFNIQIKLAEATEVPNQTLSQKVIGLAADQPQYRILVVDDKSEGRLLLFNLLSPLGFQVEEAANGAEAIAIWENWRPHLIWMDMQMPVMDGYEATKQIKAIQKSYSEEGNHYSECPVPPPVVIALTASAFAENRATVLAAGCDDFVSRPFREEVIFSKMSEYLGVRYVYEESAVKQKLQIPKQTTSWQLSSEDLAAMPKEWIVQLYQAAKALDEDKIVQLSEQIKNLDARLANSLVELAKKVRFDKITDLIEQINHD</sequence>
<feature type="modified residue" description="4-aspartylphosphate" evidence="14">
    <location>
        <position position="966"/>
    </location>
</feature>
<evidence type="ECO:0000256" key="11">
    <source>
        <dbReference type="ARBA" id="ARBA00023136"/>
    </source>
</evidence>
<dbReference type="EC" id="2.7.13.3" evidence="4"/>
<accession>A0A926VFI9</accession>
<dbReference type="CDD" id="cd17546">
    <property type="entry name" value="REC_hyHK_CKI1_RcsC-like"/>
    <property type="match status" value="1"/>
</dbReference>
<dbReference type="Pfam" id="PF01590">
    <property type="entry name" value="GAF"/>
    <property type="match status" value="1"/>
</dbReference>
<evidence type="ECO:0000259" key="18">
    <source>
        <dbReference type="PROSITE" id="PS50112"/>
    </source>
</evidence>
<dbReference type="Gene3D" id="3.30.450.20">
    <property type="entry name" value="PAS domain"/>
    <property type="match status" value="2"/>
</dbReference>
<evidence type="ECO:0000256" key="14">
    <source>
        <dbReference type="PROSITE-ProRule" id="PRU00169"/>
    </source>
</evidence>
<dbReference type="RefSeq" id="WP_190466262.1">
    <property type="nucleotide sequence ID" value="NZ_JACJPW010000045.1"/>
</dbReference>
<dbReference type="PROSITE" id="PS50112">
    <property type="entry name" value="PAS"/>
    <property type="match status" value="2"/>
</dbReference>
<dbReference type="Gene3D" id="3.30.450.40">
    <property type="match status" value="1"/>
</dbReference>
<evidence type="ECO:0000256" key="2">
    <source>
        <dbReference type="ARBA" id="ARBA00004370"/>
    </source>
</evidence>
<feature type="domain" description="PAC" evidence="19">
    <location>
        <begin position="470"/>
        <end position="520"/>
    </location>
</feature>
<evidence type="ECO:0000313" key="21">
    <source>
        <dbReference type="Proteomes" id="UP000641646"/>
    </source>
</evidence>
<dbReference type="SUPFAM" id="SSF55874">
    <property type="entry name" value="ATPase domain of HSP90 chaperone/DNA topoisomerase II/histidine kinase"/>
    <property type="match status" value="1"/>
</dbReference>
<dbReference type="SMART" id="SM00448">
    <property type="entry name" value="REC"/>
    <property type="match status" value="1"/>
</dbReference>
<dbReference type="InterPro" id="IPR036890">
    <property type="entry name" value="HATPase_C_sf"/>
</dbReference>
<feature type="domain" description="PAS" evidence="18">
    <location>
        <begin position="396"/>
        <end position="472"/>
    </location>
</feature>
<comment type="subcellular location">
    <subcellularLocation>
        <location evidence="2">Membrane</location>
    </subcellularLocation>
</comment>
<proteinExistence type="inferred from homology"/>
<keyword evidence="5 14" id="KW-0597">Phosphoprotein</keyword>
<keyword evidence="8" id="KW-0418">Kinase</keyword>
<comment type="similarity">
    <text evidence="3">In the N-terminal section; belongs to the phytochrome family.</text>
</comment>
<dbReference type="SMART" id="SM00086">
    <property type="entry name" value="PAC"/>
    <property type="match status" value="2"/>
</dbReference>
<dbReference type="PROSITE" id="PS50109">
    <property type="entry name" value="HIS_KIN"/>
    <property type="match status" value="1"/>
</dbReference>
<dbReference type="GO" id="GO:0000155">
    <property type="term" value="F:phosphorelay sensor kinase activity"/>
    <property type="evidence" value="ECO:0007669"/>
    <property type="project" value="InterPro"/>
</dbReference>
<dbReference type="SMART" id="SM00065">
    <property type="entry name" value="GAF"/>
    <property type="match status" value="1"/>
</dbReference>
<keyword evidence="21" id="KW-1185">Reference proteome</keyword>
<dbReference type="PRINTS" id="PR00344">
    <property type="entry name" value="BCTRLSENSOR"/>
</dbReference>
<dbReference type="SMART" id="SM00387">
    <property type="entry name" value="HATPase_c"/>
    <property type="match status" value="1"/>
</dbReference>
<dbReference type="PROSITE" id="PS50113">
    <property type="entry name" value="PAC"/>
    <property type="match status" value="2"/>
</dbReference>
<dbReference type="CDD" id="cd00130">
    <property type="entry name" value="PAS"/>
    <property type="match status" value="2"/>
</dbReference>
<evidence type="ECO:0000256" key="7">
    <source>
        <dbReference type="ARBA" id="ARBA00022741"/>
    </source>
</evidence>
<reference evidence="20" key="1">
    <citation type="journal article" date="2015" name="ISME J.">
        <title>Draft Genome Sequence of Streptomyces incarnatus NRRL8089, which Produces the Nucleoside Antibiotic Sinefungin.</title>
        <authorList>
            <person name="Oshima K."/>
            <person name="Hattori M."/>
            <person name="Shimizu H."/>
            <person name="Fukuda K."/>
            <person name="Nemoto M."/>
            <person name="Inagaki K."/>
            <person name="Tamura T."/>
        </authorList>
    </citation>
    <scope>NUCLEOTIDE SEQUENCE</scope>
    <source>
        <strain evidence="20">FACHB-1375</strain>
    </source>
</reference>
<dbReference type="InterPro" id="IPR035965">
    <property type="entry name" value="PAS-like_dom_sf"/>
</dbReference>
<feature type="domain" description="Response regulatory" evidence="17">
    <location>
        <begin position="917"/>
        <end position="1046"/>
    </location>
</feature>
<dbReference type="CDD" id="cd00082">
    <property type="entry name" value="HisKA"/>
    <property type="match status" value="1"/>
</dbReference>
<dbReference type="Gene3D" id="1.10.287.130">
    <property type="match status" value="1"/>
</dbReference>
<evidence type="ECO:0000256" key="5">
    <source>
        <dbReference type="ARBA" id="ARBA00022553"/>
    </source>
</evidence>